<evidence type="ECO:0000313" key="1">
    <source>
        <dbReference type="EMBL" id="AFK65458.1"/>
    </source>
</evidence>
<keyword evidence="1" id="KW-0808">Transferase</keyword>
<dbReference type="GO" id="GO:0016740">
    <property type="term" value="F:transferase activity"/>
    <property type="evidence" value="ECO:0007669"/>
    <property type="project" value="UniProtKB-KW"/>
</dbReference>
<organism evidence="1">
    <name type="scientific">Paenibacillus mucilaginosus K02</name>
    <dbReference type="NCBI Taxonomy" id="997761"/>
    <lineage>
        <taxon>Bacteria</taxon>
        <taxon>Bacillati</taxon>
        <taxon>Bacillota</taxon>
        <taxon>Bacilli</taxon>
        <taxon>Bacillales</taxon>
        <taxon>Paenibacillaceae</taxon>
        <taxon>Paenibacillus</taxon>
    </lineage>
</organism>
<protein>
    <submittedName>
        <fullName evidence="1">Glycosyltransferase group 1 family protein</fullName>
    </submittedName>
</protein>
<dbReference type="AlphaFoldDB" id="V9IRH4"/>
<name>V9IRH4_9BACL</name>
<dbReference type="Pfam" id="PF13692">
    <property type="entry name" value="Glyco_trans_1_4"/>
    <property type="match status" value="1"/>
</dbReference>
<accession>V9IRH4</accession>
<reference evidence="1" key="1">
    <citation type="submission" date="2011-07" db="EMBL/GenBank/DDBJ databases">
        <title>Some potential microbial weathering related gene sequences of Bacillus mucilaginosus.</title>
        <authorList>
            <person name="Lian B."/>
            <person name="Xiao B."/>
        </authorList>
    </citation>
    <scope>NUCLEOTIDE SEQUENCE</scope>
    <source>
        <strain evidence="1">K02</strain>
    </source>
</reference>
<proteinExistence type="predicted"/>
<sequence length="346" mass="39130">MFEQGVVPVLFVYPPTIDWGWMKQRPQQIMSGLAARGHTVYFCNKTRREAAVETLAPGLHLVHDHDAWLQGQWPAIRDRSAEPSVVWVTLPGLAPTIHRYGASLTVYDCVDEFPEWLRDEHPLAEMADVIFCTAERIRQRLRRRYPGRRTELVRNAYDTAMGLHSRPSAPLAKPPDLPNHPGPWIGYIGAWAPWVDEALLRRLARSLPEADILIVGPEFGRKYARDPKLHFLGLKPHAELPLYMDWCSLFLIPFRPNGVTLATNPVKAYEYLATGKPVIATDLPECRRMAPFVDCAGNHGEFLRLTASRLQDAGDRAARTAYALQHTWAHRASEVEEVLAGIAARR</sequence>
<dbReference type="SUPFAM" id="SSF53756">
    <property type="entry name" value="UDP-Glycosyltransferase/glycogen phosphorylase"/>
    <property type="match status" value="1"/>
</dbReference>
<dbReference type="EMBL" id="JN225264">
    <property type="protein sequence ID" value="AFK65458.1"/>
    <property type="molecule type" value="Genomic_DNA"/>
</dbReference>
<dbReference type="RefSeq" id="WP_241484351.1">
    <property type="nucleotide sequence ID" value="NC_017672.3"/>
</dbReference>
<dbReference type="Gene3D" id="3.40.50.2000">
    <property type="entry name" value="Glycogen Phosphorylase B"/>
    <property type="match status" value="1"/>
</dbReference>